<dbReference type="PATRIC" id="fig|1544416.3.peg.73"/>
<protein>
    <submittedName>
        <fullName evidence="1">Uncharacterized protein</fullName>
    </submittedName>
</protein>
<sequence>MMTLIAIAALALSQMIGTACGVILALAIITRPGKE</sequence>
<evidence type="ECO:0000313" key="2">
    <source>
        <dbReference type="Proteomes" id="UP000050517"/>
    </source>
</evidence>
<gene>
    <name evidence="1" type="ORF">Cocul_00073</name>
</gene>
<dbReference type="Proteomes" id="UP000050517">
    <property type="component" value="Unassembled WGS sequence"/>
</dbReference>
<proteinExistence type="predicted"/>
<organism evidence="1 2">
    <name type="scientific">Corynebacterium oculi</name>
    <dbReference type="NCBI Taxonomy" id="1544416"/>
    <lineage>
        <taxon>Bacteria</taxon>
        <taxon>Bacillati</taxon>
        <taxon>Actinomycetota</taxon>
        <taxon>Actinomycetes</taxon>
        <taxon>Mycobacteriales</taxon>
        <taxon>Corynebacteriaceae</taxon>
        <taxon>Corynebacterium</taxon>
    </lineage>
</organism>
<comment type="caution">
    <text evidence="1">The sequence shown here is derived from an EMBL/GenBank/DDBJ whole genome shotgun (WGS) entry which is preliminary data.</text>
</comment>
<reference evidence="1 2" key="1">
    <citation type="submission" date="2015-10" db="EMBL/GenBank/DDBJ databases">
        <title>Corynebacteirum lowii and Corynebacterium oculi species nova, derived from human clinical disease and and emended description of Corynebacterium mastiditis.</title>
        <authorList>
            <person name="Bernard K."/>
            <person name="Pacheco A.L."/>
            <person name="Mcdougall C."/>
            <person name="Burtx T."/>
            <person name="Weibe D."/>
            <person name="Tyler S."/>
            <person name="Olson A.B."/>
            <person name="Cnockaert M."/>
            <person name="Eguchi H."/>
            <person name="Kuwahara T."/>
            <person name="Nakayama-Imaohji H."/>
            <person name="Boudewijins M."/>
            <person name="Van Hoecke F."/>
            <person name="Bernier A.-M."/>
            <person name="Vandamme P."/>
        </authorList>
    </citation>
    <scope>NUCLEOTIDE SEQUENCE [LARGE SCALE GENOMIC DNA]</scope>
    <source>
        <strain evidence="1 2">NML 130210</strain>
    </source>
</reference>
<dbReference type="EMBL" id="LKST01000001">
    <property type="protein sequence ID" value="KQB84943.1"/>
    <property type="molecule type" value="Genomic_DNA"/>
</dbReference>
<name>A0A0Q1DXI0_9CORY</name>
<evidence type="ECO:0000313" key="1">
    <source>
        <dbReference type="EMBL" id="KQB84943.1"/>
    </source>
</evidence>
<keyword evidence="2" id="KW-1185">Reference proteome</keyword>
<accession>A0A0Q1DXI0</accession>
<dbReference type="AlphaFoldDB" id="A0A0Q1DXI0"/>